<feature type="transmembrane region" description="Helical" evidence="10">
    <location>
        <begin position="94"/>
        <end position="113"/>
    </location>
</feature>
<dbReference type="GO" id="GO:0015188">
    <property type="term" value="F:L-isoleucine transmembrane transporter activity"/>
    <property type="evidence" value="ECO:0007669"/>
    <property type="project" value="TreeGrafter"/>
</dbReference>
<evidence type="ECO:0000256" key="10">
    <source>
        <dbReference type="SAM" id="Phobius"/>
    </source>
</evidence>
<dbReference type="InterPro" id="IPR037294">
    <property type="entry name" value="ABC_BtuC-like"/>
</dbReference>
<dbReference type="GO" id="GO:0015190">
    <property type="term" value="F:L-leucine transmembrane transporter activity"/>
    <property type="evidence" value="ECO:0007669"/>
    <property type="project" value="TreeGrafter"/>
</dbReference>
<dbReference type="PANTHER" id="PTHR11795:SF371">
    <property type="entry name" value="HIGH-AFFINITY BRANCHED-CHAIN AMINO ACID TRANSPORT SYSTEM PERMEASE PROTEIN LIVH"/>
    <property type="match status" value="1"/>
</dbReference>
<feature type="transmembrane region" description="Helical" evidence="10">
    <location>
        <begin position="139"/>
        <end position="159"/>
    </location>
</feature>
<evidence type="ECO:0000256" key="8">
    <source>
        <dbReference type="ARBA" id="ARBA00023136"/>
    </source>
</evidence>
<feature type="transmembrane region" description="Helical" evidence="10">
    <location>
        <begin position="64"/>
        <end position="82"/>
    </location>
</feature>
<dbReference type="OrthoDB" id="9807115at2"/>
<evidence type="ECO:0000313" key="11">
    <source>
        <dbReference type="EMBL" id="SHH15556.1"/>
    </source>
</evidence>
<evidence type="ECO:0000256" key="6">
    <source>
        <dbReference type="ARBA" id="ARBA00022970"/>
    </source>
</evidence>
<evidence type="ECO:0000256" key="5">
    <source>
        <dbReference type="ARBA" id="ARBA00022692"/>
    </source>
</evidence>
<dbReference type="GO" id="GO:1903806">
    <property type="term" value="P:L-isoleucine import across plasma membrane"/>
    <property type="evidence" value="ECO:0007669"/>
    <property type="project" value="TreeGrafter"/>
</dbReference>
<evidence type="ECO:0000256" key="9">
    <source>
        <dbReference type="ARBA" id="ARBA00037998"/>
    </source>
</evidence>
<evidence type="ECO:0000256" key="4">
    <source>
        <dbReference type="ARBA" id="ARBA00022519"/>
    </source>
</evidence>
<dbReference type="GO" id="GO:0005886">
    <property type="term" value="C:plasma membrane"/>
    <property type="evidence" value="ECO:0007669"/>
    <property type="project" value="UniProtKB-SubCell"/>
</dbReference>
<dbReference type="GO" id="GO:0042941">
    <property type="term" value="P:D-alanine transmembrane transport"/>
    <property type="evidence" value="ECO:0007669"/>
    <property type="project" value="TreeGrafter"/>
</dbReference>
<sequence length="291" mass="31094">MGFLQQIINGLALGSVYALIAIGYTMVYGIIKLINFAHGDIYMAGAYFGFLCITKLNVSFFPALLIAMLGSALLGVIIEKVAYKPLRNSPRITLLITAIGMSLLLENGFRLIFGPNPKAFPEVFKNQIYYIGNIQVQSIQILMLVVTIILAIILEYIVLKTKVGKAMRACSFDKDAAMLMGINVNNIISVTFAIGSALAGAAGILVGVAYPRIEPYMGIMPGLKAFVAAVLGGIGIIPGAMIGGLVMGFTETLTKAYISTRLSDAISFGLLIVILLFKPDGLLGKKTSEKV</sequence>
<dbReference type="Gene3D" id="1.10.3470.10">
    <property type="entry name" value="ABC transporter involved in vitamin B12 uptake, BtuC"/>
    <property type="match status" value="1"/>
</dbReference>
<evidence type="ECO:0000313" key="12">
    <source>
        <dbReference type="Proteomes" id="UP000184447"/>
    </source>
</evidence>
<dbReference type="InterPro" id="IPR052157">
    <property type="entry name" value="BCAA_transport_permease"/>
</dbReference>
<dbReference type="Pfam" id="PF02653">
    <property type="entry name" value="BPD_transp_2"/>
    <property type="match status" value="1"/>
</dbReference>
<dbReference type="GO" id="GO:0015192">
    <property type="term" value="F:L-phenylalanine transmembrane transporter activity"/>
    <property type="evidence" value="ECO:0007669"/>
    <property type="project" value="TreeGrafter"/>
</dbReference>
<evidence type="ECO:0000256" key="1">
    <source>
        <dbReference type="ARBA" id="ARBA00004651"/>
    </source>
</evidence>
<proteinExistence type="inferred from homology"/>
<keyword evidence="12" id="KW-1185">Reference proteome</keyword>
<protein>
    <submittedName>
        <fullName evidence="11">Amino acid/amide ABC transporter membrane protein 1, HAAT family (TC 3.A.1.4.-)</fullName>
    </submittedName>
</protein>
<gene>
    <name evidence="11" type="ORF">SAMN02745207_00201</name>
</gene>
<dbReference type="GO" id="GO:0015808">
    <property type="term" value="P:L-alanine transport"/>
    <property type="evidence" value="ECO:0007669"/>
    <property type="project" value="TreeGrafter"/>
</dbReference>
<dbReference type="SUPFAM" id="SSF81345">
    <property type="entry name" value="ABC transporter involved in vitamin B12 uptake, BtuC"/>
    <property type="match status" value="1"/>
</dbReference>
<dbReference type="AlphaFoldDB" id="A0A1M5QNK1"/>
<dbReference type="STRING" id="1121316.SAMN02745207_00201"/>
<keyword evidence="7 10" id="KW-1133">Transmembrane helix</keyword>
<dbReference type="PANTHER" id="PTHR11795">
    <property type="entry name" value="BRANCHED-CHAIN AMINO ACID TRANSPORT SYSTEM PERMEASE PROTEIN LIVH"/>
    <property type="match status" value="1"/>
</dbReference>
<dbReference type="CDD" id="cd06582">
    <property type="entry name" value="TM_PBP1_LivH_like"/>
    <property type="match status" value="1"/>
</dbReference>
<keyword evidence="6" id="KW-0029">Amino-acid transport</keyword>
<keyword evidence="8 10" id="KW-0472">Membrane</keyword>
<comment type="similarity">
    <text evidence="9">Belongs to the binding-protein-dependent transport system permease family. LivHM subfamily.</text>
</comment>
<reference evidence="11 12" key="1">
    <citation type="submission" date="2016-11" db="EMBL/GenBank/DDBJ databases">
        <authorList>
            <person name="Jaros S."/>
            <person name="Januszkiewicz K."/>
            <person name="Wedrychowicz H."/>
        </authorList>
    </citation>
    <scope>NUCLEOTIDE SEQUENCE [LARGE SCALE GENOMIC DNA]</scope>
    <source>
        <strain evidence="11 12">DSM 8605</strain>
    </source>
</reference>
<dbReference type="EMBL" id="FQXM01000002">
    <property type="protein sequence ID" value="SHH15556.1"/>
    <property type="molecule type" value="Genomic_DNA"/>
</dbReference>
<keyword evidence="5 10" id="KW-0812">Transmembrane</keyword>
<keyword evidence="4" id="KW-0997">Cell inner membrane</keyword>
<evidence type="ECO:0000256" key="7">
    <source>
        <dbReference type="ARBA" id="ARBA00022989"/>
    </source>
</evidence>
<evidence type="ECO:0000256" key="3">
    <source>
        <dbReference type="ARBA" id="ARBA00022475"/>
    </source>
</evidence>
<organism evidence="11 12">
    <name type="scientific">Clostridium grantii DSM 8605</name>
    <dbReference type="NCBI Taxonomy" id="1121316"/>
    <lineage>
        <taxon>Bacteria</taxon>
        <taxon>Bacillati</taxon>
        <taxon>Bacillota</taxon>
        <taxon>Clostridia</taxon>
        <taxon>Eubacteriales</taxon>
        <taxon>Clostridiaceae</taxon>
        <taxon>Clostridium</taxon>
    </lineage>
</organism>
<keyword evidence="2" id="KW-0813">Transport</keyword>
<dbReference type="Proteomes" id="UP000184447">
    <property type="component" value="Unassembled WGS sequence"/>
</dbReference>
<accession>A0A1M5QNK1</accession>
<name>A0A1M5QNK1_9CLOT</name>
<comment type="subcellular location">
    <subcellularLocation>
        <location evidence="1">Cell membrane</location>
        <topology evidence="1">Multi-pass membrane protein</topology>
    </subcellularLocation>
</comment>
<feature type="transmembrane region" description="Helical" evidence="10">
    <location>
        <begin position="258"/>
        <end position="277"/>
    </location>
</feature>
<feature type="transmembrane region" description="Helical" evidence="10">
    <location>
        <begin position="187"/>
        <end position="213"/>
    </location>
</feature>
<feature type="transmembrane region" description="Helical" evidence="10">
    <location>
        <begin position="6"/>
        <end position="29"/>
    </location>
</feature>
<dbReference type="GO" id="GO:0005304">
    <property type="term" value="F:L-valine transmembrane transporter activity"/>
    <property type="evidence" value="ECO:0007669"/>
    <property type="project" value="TreeGrafter"/>
</dbReference>
<keyword evidence="3" id="KW-1003">Cell membrane</keyword>
<evidence type="ECO:0000256" key="2">
    <source>
        <dbReference type="ARBA" id="ARBA00022448"/>
    </source>
</evidence>
<dbReference type="RefSeq" id="WP_073336063.1">
    <property type="nucleotide sequence ID" value="NZ_FQXM01000002.1"/>
</dbReference>
<dbReference type="InterPro" id="IPR001851">
    <property type="entry name" value="ABC_transp_permease"/>
</dbReference>
<feature type="transmembrane region" description="Helical" evidence="10">
    <location>
        <begin position="225"/>
        <end position="246"/>
    </location>
</feature>